<evidence type="ECO:0000313" key="1">
    <source>
        <dbReference type="EMBL" id="MXU82982.1"/>
    </source>
</evidence>
<reference evidence="1" key="1">
    <citation type="submission" date="2019-12" db="EMBL/GenBank/DDBJ databases">
        <title>An insight into the sialome of adult female Ixodes ricinus ticks feeding for 6 days.</title>
        <authorList>
            <person name="Perner J."/>
            <person name="Ribeiro J.M.C."/>
        </authorList>
    </citation>
    <scope>NUCLEOTIDE SEQUENCE</scope>
    <source>
        <strain evidence="1">Semi-engorged</strain>
        <tissue evidence="1">Salivary glands</tissue>
    </source>
</reference>
<proteinExistence type="predicted"/>
<dbReference type="EMBL" id="GIFC01000899">
    <property type="protein sequence ID" value="MXU82982.1"/>
    <property type="molecule type" value="Transcribed_RNA"/>
</dbReference>
<organism evidence="1">
    <name type="scientific">Ixodes ricinus</name>
    <name type="common">Common tick</name>
    <name type="synonym">Acarus ricinus</name>
    <dbReference type="NCBI Taxonomy" id="34613"/>
    <lineage>
        <taxon>Eukaryota</taxon>
        <taxon>Metazoa</taxon>
        <taxon>Ecdysozoa</taxon>
        <taxon>Arthropoda</taxon>
        <taxon>Chelicerata</taxon>
        <taxon>Arachnida</taxon>
        <taxon>Acari</taxon>
        <taxon>Parasitiformes</taxon>
        <taxon>Ixodida</taxon>
        <taxon>Ixodoidea</taxon>
        <taxon>Ixodidae</taxon>
        <taxon>Ixodinae</taxon>
        <taxon>Ixodes</taxon>
    </lineage>
</organism>
<sequence length="72" mass="8464">MALIEWTCNLVWLLRNLRSNNILLMREFEGEGFSPIFVFRERILALRSRYASRHRVELSPRGVDLIAAPHPD</sequence>
<name>A0A6B0TSR9_IXORI</name>
<accession>A0A6B0TSR9</accession>
<dbReference type="AlphaFoldDB" id="A0A6B0TSR9"/>
<protein>
    <submittedName>
        <fullName evidence="1">Uncharacterized protein</fullName>
    </submittedName>
</protein>